<evidence type="ECO:0000256" key="1">
    <source>
        <dbReference type="ARBA" id="ARBA00001966"/>
    </source>
</evidence>
<dbReference type="RefSeq" id="WP_009540168.1">
    <property type="nucleotide sequence ID" value="NZ_ANHY01000007.1"/>
</dbReference>
<keyword evidence="9" id="KW-0411">Iron-sulfur</keyword>
<dbReference type="AlphaFoldDB" id="K9HK56"/>
<dbReference type="Proteomes" id="UP000009881">
    <property type="component" value="Unassembled WGS sequence"/>
</dbReference>
<dbReference type="EMBL" id="ANHY01000007">
    <property type="protein sequence ID" value="EKV30723.1"/>
    <property type="molecule type" value="Genomic_DNA"/>
</dbReference>
<evidence type="ECO:0000256" key="8">
    <source>
        <dbReference type="ARBA" id="ARBA00023004"/>
    </source>
</evidence>
<keyword evidence="8" id="KW-0408">Iron</keyword>
<evidence type="ECO:0000256" key="3">
    <source>
        <dbReference type="ARBA" id="ARBA00022448"/>
    </source>
</evidence>
<evidence type="ECO:0000259" key="12">
    <source>
        <dbReference type="PROSITE" id="PS51379"/>
    </source>
</evidence>
<organism evidence="13 14">
    <name type="scientific">Caenispirillum salinarum AK4</name>
    <dbReference type="NCBI Taxonomy" id="1238182"/>
    <lineage>
        <taxon>Bacteria</taxon>
        <taxon>Pseudomonadati</taxon>
        <taxon>Pseudomonadota</taxon>
        <taxon>Alphaproteobacteria</taxon>
        <taxon>Rhodospirillales</taxon>
        <taxon>Novispirillaceae</taxon>
        <taxon>Caenispirillum</taxon>
    </lineage>
</organism>
<evidence type="ECO:0000256" key="4">
    <source>
        <dbReference type="ARBA" id="ARBA00022485"/>
    </source>
</evidence>
<keyword evidence="3" id="KW-0813">Transport</keyword>
<dbReference type="GO" id="GO:0051539">
    <property type="term" value="F:4 iron, 4 sulfur cluster binding"/>
    <property type="evidence" value="ECO:0007669"/>
    <property type="project" value="UniProtKB-KW"/>
</dbReference>
<comment type="caution">
    <text evidence="13">The sequence shown here is derived from an EMBL/GenBank/DDBJ whole genome shotgun (WGS) entry which is preliminary data.</text>
</comment>
<dbReference type="SUPFAM" id="SSF54862">
    <property type="entry name" value="4Fe-4S ferredoxins"/>
    <property type="match status" value="1"/>
</dbReference>
<dbReference type="Gene3D" id="3.30.70.20">
    <property type="match status" value="1"/>
</dbReference>
<keyword evidence="7" id="KW-0249">Electron transport</keyword>
<dbReference type="PROSITE" id="PS51379">
    <property type="entry name" value="4FE4S_FER_2"/>
    <property type="match status" value="2"/>
</dbReference>
<evidence type="ECO:0000256" key="7">
    <source>
        <dbReference type="ARBA" id="ARBA00022982"/>
    </source>
</evidence>
<keyword evidence="10" id="KW-0535">Nitrogen fixation</keyword>
<evidence type="ECO:0000256" key="6">
    <source>
        <dbReference type="ARBA" id="ARBA00022737"/>
    </source>
</evidence>
<accession>K9HK56</accession>
<keyword evidence="5" id="KW-0479">Metal-binding</keyword>
<evidence type="ECO:0000256" key="9">
    <source>
        <dbReference type="ARBA" id="ARBA00023014"/>
    </source>
</evidence>
<evidence type="ECO:0000256" key="11">
    <source>
        <dbReference type="ARBA" id="ARBA00030616"/>
    </source>
</evidence>
<dbReference type="eggNOG" id="COG1143">
    <property type="taxonomic scope" value="Bacteria"/>
</dbReference>
<reference evidence="13 14" key="1">
    <citation type="journal article" date="2013" name="Genome Announc.">
        <title>Draft Genome Sequence of an Alphaproteobacterium, Caenispirillum salinarum AK4(T), Isolated from a Solar Saltern.</title>
        <authorList>
            <person name="Khatri I."/>
            <person name="Singh A."/>
            <person name="Korpole S."/>
            <person name="Pinnaka A.K."/>
            <person name="Subramanian S."/>
        </authorList>
    </citation>
    <scope>NUCLEOTIDE SEQUENCE [LARGE SCALE GENOMIC DNA]</scope>
    <source>
        <strain evidence="13 14">AK4</strain>
    </source>
</reference>
<keyword evidence="14" id="KW-1185">Reference proteome</keyword>
<dbReference type="PATRIC" id="fig|1238182.3.peg.1722"/>
<keyword evidence="6" id="KW-0677">Repeat</keyword>
<evidence type="ECO:0000313" key="14">
    <source>
        <dbReference type="Proteomes" id="UP000009881"/>
    </source>
</evidence>
<evidence type="ECO:0000256" key="2">
    <source>
        <dbReference type="ARBA" id="ARBA00003532"/>
    </source>
</evidence>
<comment type="cofactor">
    <cofactor evidence="1">
        <name>[4Fe-4S] cluster</name>
        <dbReference type="ChEBI" id="CHEBI:49883"/>
    </cofactor>
</comment>
<dbReference type="PANTHER" id="PTHR43687:SF1">
    <property type="entry name" value="FERREDOXIN III"/>
    <property type="match status" value="1"/>
</dbReference>
<dbReference type="NCBIfam" id="TIGR02936">
    <property type="entry name" value="fdxN_nitrog"/>
    <property type="match status" value="1"/>
</dbReference>
<dbReference type="PROSITE" id="PS00198">
    <property type="entry name" value="4FE4S_FER_1"/>
    <property type="match status" value="1"/>
</dbReference>
<evidence type="ECO:0000313" key="13">
    <source>
        <dbReference type="EMBL" id="EKV30723.1"/>
    </source>
</evidence>
<dbReference type="InterPro" id="IPR050572">
    <property type="entry name" value="Fe-S_Ferredoxin"/>
</dbReference>
<evidence type="ECO:0000256" key="10">
    <source>
        <dbReference type="ARBA" id="ARBA00023231"/>
    </source>
</evidence>
<gene>
    <name evidence="13" type="ORF">C882_4060</name>
</gene>
<comment type="function">
    <text evidence="2">Ferredoxins are iron-sulfur proteins that transfer electrons in a wide variety of metabolic reactions.</text>
</comment>
<dbReference type="InterPro" id="IPR017896">
    <property type="entry name" value="4Fe4S_Fe-S-bd"/>
</dbReference>
<evidence type="ECO:0000256" key="5">
    <source>
        <dbReference type="ARBA" id="ARBA00022723"/>
    </source>
</evidence>
<dbReference type="OrthoDB" id="9810688at2"/>
<dbReference type="InterPro" id="IPR014283">
    <property type="entry name" value="FdIII_4_nif"/>
</dbReference>
<proteinExistence type="predicted"/>
<dbReference type="InterPro" id="IPR017900">
    <property type="entry name" value="4Fe4S_Fe_S_CS"/>
</dbReference>
<dbReference type="Pfam" id="PF12838">
    <property type="entry name" value="Fer4_7"/>
    <property type="match status" value="1"/>
</dbReference>
<dbReference type="STRING" id="1238182.C882_4060"/>
<name>K9HK56_9PROT</name>
<protein>
    <recommendedName>
        <fullName evidence="11">Ferredoxin III</fullName>
    </recommendedName>
</protein>
<feature type="domain" description="4Fe-4S ferredoxin-type" evidence="12">
    <location>
        <begin position="66"/>
        <end position="96"/>
    </location>
</feature>
<keyword evidence="4" id="KW-0004">4Fe-4S</keyword>
<feature type="domain" description="4Fe-4S ferredoxin-type" evidence="12">
    <location>
        <begin position="18"/>
        <end position="47"/>
    </location>
</feature>
<dbReference type="PANTHER" id="PTHR43687">
    <property type="entry name" value="ADENYLYLSULFATE REDUCTASE, BETA SUBUNIT"/>
    <property type="match status" value="1"/>
</dbReference>
<sequence length="100" mass="10651">MASITFARRDGSPWVPQYLESIDSDSCIGCGRCYKVCDQGVLELKGVNDEGELVDPFDDDEDIERKVMTVANPGNCVGCNSCSKVCGNSCQTHGPAEAAA</sequence>
<dbReference type="GO" id="GO:0046872">
    <property type="term" value="F:metal ion binding"/>
    <property type="evidence" value="ECO:0007669"/>
    <property type="project" value="UniProtKB-KW"/>
</dbReference>